<dbReference type="GO" id="GO:0015074">
    <property type="term" value="P:DNA integration"/>
    <property type="evidence" value="ECO:0007669"/>
    <property type="project" value="InterPro"/>
</dbReference>
<dbReference type="Proteomes" id="UP000002195">
    <property type="component" value="Unassembled WGS sequence"/>
</dbReference>
<proteinExistence type="predicted"/>
<dbReference type="RefSeq" id="XP_628711.1">
    <property type="nucleotide sequence ID" value="XM_628709.1"/>
</dbReference>
<dbReference type="Gene3D" id="3.30.420.10">
    <property type="entry name" value="Ribonuclease H-like superfamily/Ribonuclease H"/>
    <property type="match status" value="1"/>
</dbReference>
<dbReference type="HOGENOM" id="CLU_985355_0_0_1"/>
<dbReference type="GO" id="GO:0003676">
    <property type="term" value="F:nucleic acid binding"/>
    <property type="evidence" value="ECO:0007669"/>
    <property type="project" value="InterPro"/>
</dbReference>
<accession>Q54AL0</accession>
<dbReference type="eggNOG" id="KOG0017">
    <property type="taxonomic scope" value="Eukaryota"/>
</dbReference>
<dbReference type="PANTHER" id="PTHR37984">
    <property type="entry name" value="PROTEIN CBG26694"/>
    <property type="match status" value="1"/>
</dbReference>
<dbReference type="GeneID" id="3385375"/>
<organism evidence="2 3">
    <name type="scientific">Dictyostelium discoideum</name>
    <name type="common">Social amoeba</name>
    <dbReference type="NCBI Taxonomy" id="44689"/>
    <lineage>
        <taxon>Eukaryota</taxon>
        <taxon>Amoebozoa</taxon>
        <taxon>Evosea</taxon>
        <taxon>Eumycetozoa</taxon>
        <taxon>Dictyostelia</taxon>
        <taxon>Dictyosteliales</taxon>
        <taxon>Dictyosteliaceae</taxon>
        <taxon>Dictyostelium</taxon>
    </lineage>
</organism>
<dbReference type="STRING" id="44689.Q54AL0"/>
<dbReference type="PROSITE" id="PS50994">
    <property type="entry name" value="INTEGRASE"/>
    <property type="match status" value="1"/>
</dbReference>
<dbReference type="InParanoid" id="Q54AL0"/>
<dbReference type="InterPro" id="IPR050951">
    <property type="entry name" value="Retrovirus_Pol_polyprotein"/>
</dbReference>
<reference evidence="2 3" key="1">
    <citation type="journal article" date="2005" name="Nature">
        <title>The genome of the social amoeba Dictyostelium discoideum.</title>
        <authorList>
            <consortium name="The Dictyostelium discoideum Sequencing Consortium"/>
            <person name="Eichinger L."/>
            <person name="Pachebat J.A."/>
            <person name="Glockner G."/>
            <person name="Rajandream M.A."/>
            <person name="Sucgang R."/>
            <person name="Berriman M."/>
            <person name="Song J."/>
            <person name="Olsen R."/>
            <person name="Szafranski K."/>
            <person name="Xu Q."/>
            <person name="Tunggal B."/>
            <person name="Kummerfeld S."/>
            <person name="Madera M."/>
            <person name="Konfortov B.A."/>
            <person name="Rivero F."/>
            <person name="Bankier A.T."/>
            <person name="Lehmann R."/>
            <person name="Hamlin N."/>
            <person name="Davies R."/>
            <person name="Gaudet P."/>
            <person name="Fey P."/>
            <person name="Pilcher K."/>
            <person name="Chen G."/>
            <person name="Saunders D."/>
            <person name="Sodergren E."/>
            <person name="Davis P."/>
            <person name="Kerhornou A."/>
            <person name="Nie X."/>
            <person name="Hall N."/>
            <person name="Anjard C."/>
            <person name="Hemphill L."/>
            <person name="Bason N."/>
            <person name="Farbrother P."/>
            <person name="Desany B."/>
            <person name="Just E."/>
            <person name="Morio T."/>
            <person name="Rost R."/>
            <person name="Churcher C."/>
            <person name="Cooper J."/>
            <person name="Haydock S."/>
            <person name="van Driessche N."/>
            <person name="Cronin A."/>
            <person name="Goodhead I."/>
            <person name="Muzny D."/>
            <person name="Mourier T."/>
            <person name="Pain A."/>
            <person name="Lu M."/>
            <person name="Harper D."/>
            <person name="Lindsay R."/>
            <person name="Hauser H."/>
            <person name="James K."/>
            <person name="Quiles M."/>
            <person name="Madan Babu M."/>
            <person name="Saito T."/>
            <person name="Buchrieser C."/>
            <person name="Wardroper A."/>
            <person name="Felder M."/>
            <person name="Thangavelu M."/>
            <person name="Johnson D."/>
            <person name="Knights A."/>
            <person name="Loulseged H."/>
            <person name="Mungall K."/>
            <person name="Oliver K."/>
            <person name="Price C."/>
            <person name="Quail M.A."/>
            <person name="Urushihara H."/>
            <person name="Hernandez J."/>
            <person name="Rabbinowitsch E."/>
            <person name="Steffen D."/>
            <person name="Sanders M."/>
            <person name="Ma J."/>
            <person name="Kohara Y."/>
            <person name="Sharp S."/>
            <person name="Simmonds M."/>
            <person name="Spiegler S."/>
            <person name="Tivey A."/>
            <person name="Sugano S."/>
            <person name="White B."/>
            <person name="Walker D."/>
            <person name="Woodward J."/>
            <person name="Winckler T."/>
            <person name="Tanaka Y."/>
            <person name="Shaulsky G."/>
            <person name="Schleicher M."/>
            <person name="Weinstock G."/>
            <person name="Rosenthal A."/>
            <person name="Cox E.C."/>
            <person name="Chisholm R.L."/>
            <person name="Gibbs R."/>
            <person name="Loomis W.F."/>
            <person name="Platzer M."/>
            <person name="Kay R.R."/>
            <person name="Williams J."/>
            <person name="Dear P.H."/>
            <person name="Noegel A.A."/>
            <person name="Barrell B."/>
            <person name="Kuspa A."/>
        </authorList>
    </citation>
    <scope>NUCLEOTIDE SEQUENCE [LARGE SCALE GENOMIC DNA]</scope>
    <source>
        <strain evidence="2 3">AX4</strain>
    </source>
</reference>
<comment type="caution">
    <text evidence="2">The sequence shown here is derived from an EMBL/GenBank/DDBJ whole genome shotgun (WGS) entry which is preliminary data.</text>
</comment>
<evidence type="ECO:0000259" key="1">
    <source>
        <dbReference type="PROSITE" id="PS50994"/>
    </source>
</evidence>
<dbReference type="PhylomeDB" id="Q54AL0"/>
<dbReference type="OMA" id="VTHEWHR"/>
<dbReference type="PANTHER" id="PTHR37984:SF5">
    <property type="entry name" value="PROTEIN NYNRIN-LIKE"/>
    <property type="match status" value="1"/>
</dbReference>
<dbReference type="SMR" id="Q54AL0"/>
<dbReference type="VEuPathDB" id="AmoebaDB:DDB_G0294372"/>
<evidence type="ECO:0000313" key="3">
    <source>
        <dbReference type="Proteomes" id="UP000002195"/>
    </source>
</evidence>
<dbReference type="PaxDb" id="44689-DDB0220082"/>
<dbReference type="InterPro" id="IPR036397">
    <property type="entry name" value="RNaseH_sf"/>
</dbReference>
<dbReference type="Pfam" id="PF24626">
    <property type="entry name" value="SH3_Tf2-1"/>
    <property type="match status" value="1"/>
</dbReference>
<sequence length="272" mass="31489">MCKIIPCTKELKADEAAKLFWDNIVCNFGLPATIVSDRDKLITSDLWNNLMEISGVKLKMTAPRRPQADGQTERMNRNIVNLLSKMTSNRLDWDIEIKSIEFAINNTVNSSTGHTPFSILLGFHPRTPLNINPDYNLPYLEAAEYYRQAARDNMLEAQITMALQYNKDRDDFKYEVGDLVLVKREKVNIAMINDKDQSKVLPNYCGPFKIVSKKSELNYSIRIQNHKGGHRTVHVSDMKPFIEDDRRIFKSSDSNYKPLEEEIDKKWIKEIE</sequence>
<dbReference type="KEGG" id="ddi:DDB_G0294372"/>
<name>Q54AL0_DICDI</name>
<dbReference type="EMBL" id="AAFI02000258">
    <property type="protein sequence ID" value="EAL60298.1"/>
    <property type="molecule type" value="Genomic_DNA"/>
</dbReference>
<dbReference type="InterPro" id="IPR056924">
    <property type="entry name" value="SH3_Tf2-1"/>
</dbReference>
<dbReference type="InterPro" id="IPR012337">
    <property type="entry name" value="RNaseH-like_sf"/>
</dbReference>
<dbReference type="dictyBase" id="DDB_G0294372"/>
<dbReference type="SUPFAM" id="SSF53098">
    <property type="entry name" value="Ribonuclease H-like"/>
    <property type="match status" value="1"/>
</dbReference>
<dbReference type="AlphaFoldDB" id="Q54AL0"/>
<feature type="domain" description="Integrase catalytic" evidence="1">
    <location>
        <begin position="1"/>
        <end position="124"/>
    </location>
</feature>
<protein>
    <recommendedName>
        <fullName evidence="1">Integrase catalytic domain-containing protein</fullName>
    </recommendedName>
</protein>
<dbReference type="InterPro" id="IPR001584">
    <property type="entry name" value="Integrase_cat-core"/>
</dbReference>
<evidence type="ECO:0000313" key="2">
    <source>
        <dbReference type="EMBL" id="EAL60298.1"/>
    </source>
</evidence>
<keyword evidence="3" id="KW-1185">Reference proteome</keyword>
<gene>
    <name evidence="2" type="ORF">DDB_G0294372</name>
</gene>